<dbReference type="KEGG" id="fcs:TRV642_4565"/>
<proteinExistence type="predicted"/>
<dbReference type="Proteomes" id="UP000474567">
    <property type="component" value="Unassembled WGS sequence"/>
</dbReference>
<evidence type="ECO:0000313" key="7">
    <source>
        <dbReference type="Proteomes" id="UP001152749"/>
    </source>
</evidence>
<protein>
    <submittedName>
        <fullName evidence="5">Transcription regulator of multidrug efflux pump operon, TetR (AcrR) family</fullName>
    </submittedName>
</protein>
<keyword evidence="6" id="KW-1185">Reference proteome</keyword>
<dbReference type="PROSITE" id="PS50977">
    <property type="entry name" value="HTH_TETR_2"/>
    <property type="match status" value="1"/>
</dbReference>
<evidence type="ECO:0000313" key="5">
    <source>
        <dbReference type="EMBL" id="CAI2769207.1"/>
    </source>
</evidence>
<dbReference type="InterPro" id="IPR001647">
    <property type="entry name" value="HTH_TetR"/>
</dbReference>
<feature type="domain" description="HTH tetR-type" evidence="3">
    <location>
        <begin position="21"/>
        <end position="81"/>
    </location>
</feature>
<evidence type="ECO:0000313" key="6">
    <source>
        <dbReference type="Proteomes" id="UP000474567"/>
    </source>
</evidence>
<feature type="DNA-binding region" description="H-T-H motif" evidence="2">
    <location>
        <begin position="44"/>
        <end position="63"/>
    </location>
</feature>
<reference evidence="4 6" key="1">
    <citation type="submission" date="2020-02" db="EMBL/GenBank/DDBJ databases">
        <authorList>
            <person name="Criscuolo A."/>
        </authorList>
    </citation>
    <scope>NUCLEOTIDE SEQUENCE [LARGE SCALE GENOMIC DNA]</scope>
    <source>
        <strain evidence="4">CECT7796</strain>
    </source>
</reference>
<keyword evidence="1 2" id="KW-0238">DNA-binding</keyword>
<dbReference type="Proteomes" id="UP001152749">
    <property type="component" value="Chromosome"/>
</dbReference>
<evidence type="ECO:0000256" key="1">
    <source>
        <dbReference type="ARBA" id="ARBA00023125"/>
    </source>
</evidence>
<organism evidence="5 7">
    <name type="scientific">Flavobacterium collinsii</name>
    <dbReference type="NCBI Taxonomy" id="1114861"/>
    <lineage>
        <taxon>Bacteria</taxon>
        <taxon>Pseudomonadati</taxon>
        <taxon>Bacteroidota</taxon>
        <taxon>Flavobacteriia</taxon>
        <taxon>Flavobacteriales</taxon>
        <taxon>Flavobacteriaceae</taxon>
        <taxon>Flavobacterium</taxon>
    </lineage>
</organism>
<dbReference type="GO" id="GO:0003677">
    <property type="term" value="F:DNA binding"/>
    <property type="evidence" value="ECO:0007669"/>
    <property type="project" value="UniProtKB-UniRule"/>
</dbReference>
<dbReference type="PRINTS" id="PR00455">
    <property type="entry name" value="HTHTETR"/>
</dbReference>
<dbReference type="PANTHER" id="PTHR43479:SF11">
    <property type="entry name" value="ACREF_ENVCD OPERON REPRESSOR-RELATED"/>
    <property type="match status" value="1"/>
</dbReference>
<dbReference type="InterPro" id="IPR009057">
    <property type="entry name" value="Homeodomain-like_sf"/>
</dbReference>
<dbReference type="EMBL" id="OX336425">
    <property type="protein sequence ID" value="CAI2769207.1"/>
    <property type="molecule type" value="Genomic_DNA"/>
</dbReference>
<dbReference type="EMBL" id="CADCST010000085">
    <property type="protein sequence ID" value="CAA9198951.1"/>
    <property type="molecule type" value="Genomic_DNA"/>
</dbReference>
<reference evidence="5" key="2">
    <citation type="submission" date="2022-09" db="EMBL/GenBank/DDBJ databases">
        <authorList>
            <person name="Duchaud E."/>
        </authorList>
    </citation>
    <scope>NUCLEOTIDE SEQUENCE</scope>
    <source>
        <strain evidence="5">TRV642</strain>
    </source>
</reference>
<evidence type="ECO:0000256" key="2">
    <source>
        <dbReference type="PROSITE-ProRule" id="PRU00335"/>
    </source>
</evidence>
<dbReference type="InterPro" id="IPR050624">
    <property type="entry name" value="HTH-type_Tx_Regulator"/>
</dbReference>
<evidence type="ECO:0000259" key="3">
    <source>
        <dbReference type="PROSITE" id="PS50977"/>
    </source>
</evidence>
<dbReference type="AlphaFoldDB" id="A0A9W4XBT0"/>
<accession>A0A9W4XBT0</accession>
<name>A0A9W4XBT0_9FLAO</name>
<dbReference type="Pfam" id="PF00440">
    <property type="entry name" value="TetR_N"/>
    <property type="match status" value="1"/>
</dbReference>
<dbReference type="Gene3D" id="1.10.357.10">
    <property type="entry name" value="Tetracycline Repressor, domain 2"/>
    <property type="match status" value="1"/>
</dbReference>
<evidence type="ECO:0000313" key="4">
    <source>
        <dbReference type="EMBL" id="CAA9198951.1"/>
    </source>
</evidence>
<gene>
    <name evidence="4" type="ORF">FLACOL7796_02490</name>
    <name evidence="5" type="ORF">TRV642_4565</name>
</gene>
<dbReference type="SUPFAM" id="SSF46689">
    <property type="entry name" value="Homeodomain-like"/>
    <property type="match status" value="1"/>
</dbReference>
<sequence length="213" mass="24833">MFIHLLFYICNKIFSMRVRDVDKEKLVIEMAIDQIVQEGFQGFSMNKLAKACSISVGTLYIYYKDKDDLIQKIGAIIALKFFTSTVKNFSPEMSFEEGLWKQWENRANFTMKYPKEVAFFEIVKHSPHSEIILDSIQEFADFRRIMKMFIDNGLRNNELIPMTFEAFWCVAYGPLYTLLNLHTEGKSMGGKPFKLTKEIMKEAFQVTVKGLKP</sequence>
<dbReference type="PANTHER" id="PTHR43479">
    <property type="entry name" value="ACREF/ENVCD OPERON REPRESSOR-RELATED"/>
    <property type="match status" value="1"/>
</dbReference>